<dbReference type="Proteomes" id="UP000692954">
    <property type="component" value="Unassembled WGS sequence"/>
</dbReference>
<sequence>MKELFYQQYIYKRVQNKFIADIDLLQKLKELNVSKYVDLKRDDDDLCVIYKFGGDEFISLSDLMNLKTLNRVHLTQQQAYKILNSILIEFQKKYRILGIDFDPEDIWIRNVDQNQQQNNIQVFDVVFTSLMIFNDEKWDKQLEFNSFISLFKKLLILFMHESDIDKLIKNCSNFEDIQSKIQQNQDKFSPLVLVAKMNQKLIDVLEQNNSNKIYQCIKNKENYQQLISNIVNWVVKGNIYFDQTKDFTIKDIFEKLQFEALYQMLITWENVDYLILQLQMLGIFSKQSNLRKINDFIFCLTFPKLYGTFKNYISMDEANKLTEQWFQYQEQIISEKIQLYIKNIFTFYKGDKEEWEEEDYKKILQEARESIEQQFVKENYHYFKEVIQSEFYKLTNTLDIIKNYYEKKVNKINEEILEIIFQ</sequence>
<organism evidence="1 2">
    <name type="scientific">Paramecium sonneborni</name>
    <dbReference type="NCBI Taxonomy" id="65129"/>
    <lineage>
        <taxon>Eukaryota</taxon>
        <taxon>Sar</taxon>
        <taxon>Alveolata</taxon>
        <taxon>Ciliophora</taxon>
        <taxon>Intramacronucleata</taxon>
        <taxon>Oligohymenophorea</taxon>
        <taxon>Peniculida</taxon>
        <taxon>Parameciidae</taxon>
        <taxon>Paramecium</taxon>
    </lineage>
</organism>
<proteinExistence type="predicted"/>
<gene>
    <name evidence="1" type="ORF">PSON_ATCC_30995.1.T0590072</name>
</gene>
<dbReference type="EMBL" id="CAJJDN010000059">
    <property type="protein sequence ID" value="CAD8092481.1"/>
    <property type="molecule type" value="Genomic_DNA"/>
</dbReference>
<dbReference type="AlphaFoldDB" id="A0A8S1NQH1"/>
<protein>
    <submittedName>
        <fullName evidence="1">Uncharacterized protein</fullName>
    </submittedName>
</protein>
<evidence type="ECO:0000313" key="2">
    <source>
        <dbReference type="Proteomes" id="UP000692954"/>
    </source>
</evidence>
<comment type="caution">
    <text evidence="1">The sequence shown here is derived from an EMBL/GenBank/DDBJ whole genome shotgun (WGS) entry which is preliminary data.</text>
</comment>
<accession>A0A8S1NQH1</accession>
<evidence type="ECO:0000313" key="1">
    <source>
        <dbReference type="EMBL" id="CAD8092481.1"/>
    </source>
</evidence>
<keyword evidence="2" id="KW-1185">Reference proteome</keyword>
<reference evidence="1" key="1">
    <citation type="submission" date="2021-01" db="EMBL/GenBank/DDBJ databases">
        <authorList>
            <consortium name="Genoscope - CEA"/>
            <person name="William W."/>
        </authorList>
    </citation>
    <scope>NUCLEOTIDE SEQUENCE</scope>
</reference>
<name>A0A8S1NQH1_9CILI</name>